<feature type="compositionally biased region" description="Low complexity" evidence="1">
    <location>
        <begin position="453"/>
        <end position="470"/>
    </location>
</feature>
<accession>A0AAD3E2W7</accession>
<feature type="region of interest" description="Disordered" evidence="1">
    <location>
        <begin position="1"/>
        <end position="48"/>
    </location>
</feature>
<dbReference type="Proteomes" id="UP001054857">
    <property type="component" value="Unassembled WGS sequence"/>
</dbReference>
<name>A0AAD3E2W7_9CHLO</name>
<dbReference type="EMBL" id="BMAR01000055">
    <property type="protein sequence ID" value="GFR51857.1"/>
    <property type="molecule type" value="Genomic_DNA"/>
</dbReference>
<dbReference type="AlphaFoldDB" id="A0AAD3E2W7"/>
<evidence type="ECO:0000313" key="2">
    <source>
        <dbReference type="EMBL" id="GFR51857.1"/>
    </source>
</evidence>
<keyword evidence="3" id="KW-1185">Reference proteome</keyword>
<proteinExistence type="predicted"/>
<evidence type="ECO:0000256" key="1">
    <source>
        <dbReference type="SAM" id="MobiDB-lite"/>
    </source>
</evidence>
<sequence length="512" mass="50684">MGRGDRNPSARRHGGPTSNAHVGDPSPRQLADDAENLQQQGERRKGLEAASKFQAAAAKYELALSAVVRQRQQLGLGLAPSPQGIAAASAAAGASRGGGRGGGAVVTLEEAVDMRAALAECHQLLGEALTQAAAAAPDPQLSAEGERQAAAAALQHLTTAASHFAACHPAAVLVTPAPPAVTATVADSAVAAPLTAAAASAAAAATAAAAALSPDVGVNAGNCLAAIGERLEEEASRVAAAAAATGPSTGDWLSLYDSALGCYRGSAVCYRSALAREEDALTLGNLGDVLVQSGTCLYAVARAVRDAPQPADVAAAITAAAAAAGPAAAAAPSPAEWCAAREAEAGGEFSGALAAYEAACALSDSEQGDDLPGLLCNWGAGLLSMAGCLQDPAARLPLLEAAASRLNHAASFDRGDPQPLCSLGDVRAAAGEAAEALATAATHGSSPSEAMMTDGDSGTTASTTPGSSAAVQHWRRVAEEHLRAALEEGYGAALRLRRDEAEALVGTGGKDR</sequence>
<feature type="region of interest" description="Disordered" evidence="1">
    <location>
        <begin position="440"/>
        <end position="472"/>
    </location>
</feature>
<protein>
    <submittedName>
        <fullName evidence="2">Uncharacterized protein</fullName>
    </submittedName>
</protein>
<comment type="caution">
    <text evidence="2">The sequence shown here is derived from an EMBL/GenBank/DDBJ whole genome shotgun (WGS) entry which is preliminary data.</text>
</comment>
<evidence type="ECO:0000313" key="3">
    <source>
        <dbReference type="Proteomes" id="UP001054857"/>
    </source>
</evidence>
<reference evidence="2 3" key="1">
    <citation type="journal article" date="2021" name="Sci. Rep.">
        <title>Genome sequencing of the multicellular alga Astrephomene provides insights into convergent evolution of germ-soma differentiation.</title>
        <authorList>
            <person name="Yamashita S."/>
            <person name="Yamamoto K."/>
            <person name="Matsuzaki R."/>
            <person name="Suzuki S."/>
            <person name="Yamaguchi H."/>
            <person name="Hirooka S."/>
            <person name="Minakuchi Y."/>
            <person name="Miyagishima S."/>
            <person name="Kawachi M."/>
            <person name="Toyoda A."/>
            <person name="Nozaki H."/>
        </authorList>
    </citation>
    <scope>NUCLEOTIDE SEQUENCE [LARGE SCALE GENOMIC DNA]</scope>
    <source>
        <strain evidence="2 3">NIES-4017</strain>
    </source>
</reference>
<gene>
    <name evidence="2" type="ORF">Agub_g14327</name>
</gene>
<organism evidence="2 3">
    <name type="scientific">Astrephomene gubernaculifera</name>
    <dbReference type="NCBI Taxonomy" id="47775"/>
    <lineage>
        <taxon>Eukaryota</taxon>
        <taxon>Viridiplantae</taxon>
        <taxon>Chlorophyta</taxon>
        <taxon>core chlorophytes</taxon>
        <taxon>Chlorophyceae</taxon>
        <taxon>CS clade</taxon>
        <taxon>Chlamydomonadales</taxon>
        <taxon>Astrephomenaceae</taxon>
        <taxon>Astrephomene</taxon>
    </lineage>
</organism>